<dbReference type="InterPro" id="IPR050465">
    <property type="entry name" value="UPF0194_transport"/>
</dbReference>
<protein>
    <submittedName>
        <fullName evidence="5">HlyD family efflux transporter periplasmic adaptor subunit</fullName>
    </submittedName>
</protein>
<comment type="subcellular location">
    <subcellularLocation>
        <location evidence="1">Cell envelope</location>
    </subcellularLocation>
</comment>
<evidence type="ECO:0000256" key="2">
    <source>
        <dbReference type="ARBA" id="ARBA00023054"/>
    </source>
</evidence>
<feature type="compositionally biased region" description="Pro residues" evidence="3">
    <location>
        <begin position="1"/>
        <end position="13"/>
    </location>
</feature>
<organism evidence="5 6">
    <name type="scientific">Propioniciclava soli</name>
    <dbReference type="NCBI Taxonomy" id="2775081"/>
    <lineage>
        <taxon>Bacteria</taxon>
        <taxon>Bacillati</taxon>
        <taxon>Actinomycetota</taxon>
        <taxon>Actinomycetes</taxon>
        <taxon>Propionibacteriales</taxon>
        <taxon>Propionibacteriaceae</taxon>
        <taxon>Propioniciclava</taxon>
    </lineage>
</organism>
<gene>
    <name evidence="5" type="ORF">PCC79_06070</name>
</gene>
<feature type="transmembrane region" description="Helical" evidence="4">
    <location>
        <begin position="32"/>
        <end position="52"/>
    </location>
</feature>
<keyword evidence="4" id="KW-0812">Transmembrane</keyword>
<keyword evidence="2" id="KW-0175">Coiled coil</keyword>
<dbReference type="SUPFAM" id="SSF111369">
    <property type="entry name" value="HlyD-like secretion proteins"/>
    <property type="match status" value="1"/>
</dbReference>
<dbReference type="EMBL" id="CP115965">
    <property type="protein sequence ID" value="WZW99760.1"/>
    <property type="molecule type" value="Genomic_DNA"/>
</dbReference>
<dbReference type="PANTHER" id="PTHR32347">
    <property type="entry name" value="EFFLUX SYSTEM COMPONENT YKNX-RELATED"/>
    <property type="match status" value="1"/>
</dbReference>
<dbReference type="Gene3D" id="2.40.50.100">
    <property type="match status" value="1"/>
</dbReference>
<feature type="compositionally biased region" description="Pro residues" evidence="3">
    <location>
        <begin position="237"/>
        <end position="322"/>
    </location>
</feature>
<dbReference type="Proteomes" id="UP001434337">
    <property type="component" value="Chromosome"/>
</dbReference>
<feature type="region of interest" description="Disordered" evidence="3">
    <location>
        <begin position="462"/>
        <end position="483"/>
    </location>
</feature>
<feature type="region of interest" description="Disordered" evidence="3">
    <location>
        <begin position="181"/>
        <end position="200"/>
    </location>
</feature>
<evidence type="ECO:0000256" key="1">
    <source>
        <dbReference type="ARBA" id="ARBA00004196"/>
    </source>
</evidence>
<dbReference type="RefSeq" id="WP_342373292.1">
    <property type="nucleotide sequence ID" value="NZ_CP115965.1"/>
</dbReference>
<evidence type="ECO:0000256" key="3">
    <source>
        <dbReference type="SAM" id="MobiDB-lite"/>
    </source>
</evidence>
<keyword evidence="4" id="KW-0472">Membrane</keyword>
<feature type="region of interest" description="Disordered" evidence="3">
    <location>
        <begin position="232"/>
        <end position="380"/>
    </location>
</feature>
<accession>A0ABZ3CAG2</accession>
<evidence type="ECO:0000313" key="5">
    <source>
        <dbReference type="EMBL" id="WZW99760.1"/>
    </source>
</evidence>
<dbReference type="Gene3D" id="2.40.420.20">
    <property type="match status" value="1"/>
</dbReference>
<reference evidence="5 6" key="1">
    <citation type="journal article" date="2023" name="Environ Microbiome">
        <title>A coral-associated actinobacterium mitigates coral bleaching under heat stress.</title>
        <authorList>
            <person name="Li J."/>
            <person name="Zou Y."/>
            <person name="Li Q."/>
            <person name="Zhang J."/>
            <person name="Bourne D.G."/>
            <person name="Lyu Y."/>
            <person name="Liu C."/>
            <person name="Zhang S."/>
        </authorList>
    </citation>
    <scope>NUCLEOTIDE SEQUENCE [LARGE SCALE GENOMIC DNA]</scope>
    <source>
        <strain evidence="5 6">SCSIO 13291</strain>
    </source>
</reference>
<keyword evidence="4" id="KW-1133">Transmembrane helix</keyword>
<evidence type="ECO:0000256" key="4">
    <source>
        <dbReference type="SAM" id="Phobius"/>
    </source>
</evidence>
<feature type="compositionally biased region" description="Pro residues" evidence="3">
    <location>
        <begin position="184"/>
        <end position="193"/>
    </location>
</feature>
<evidence type="ECO:0000313" key="6">
    <source>
        <dbReference type="Proteomes" id="UP001434337"/>
    </source>
</evidence>
<feature type="region of interest" description="Disordered" evidence="3">
    <location>
        <begin position="1"/>
        <end position="20"/>
    </location>
</feature>
<feature type="compositionally biased region" description="Low complexity" evidence="3">
    <location>
        <begin position="323"/>
        <end position="353"/>
    </location>
</feature>
<name>A0ABZ3CAG2_9ACTN</name>
<dbReference type="PANTHER" id="PTHR32347:SF23">
    <property type="entry name" value="BLL5650 PROTEIN"/>
    <property type="match status" value="1"/>
</dbReference>
<proteinExistence type="predicted"/>
<keyword evidence="6" id="KW-1185">Reference proteome</keyword>
<feature type="compositionally biased region" description="Pro residues" evidence="3">
    <location>
        <begin position="354"/>
        <end position="379"/>
    </location>
</feature>
<sequence length="694" mass="68952">MSDLPAPLPPARVNPPAGGSRRDIAALRRRRALIAVLALVLTGGALWSAALAQERARDGGDRYTTVMATRGSVTQVLTAAGTVQELNDVSVRFPAAGTVTEVRVAPGDAVRAGDVLAVMDDAALRTRVLRAQADVDAAALALQQTRQSAEAVEDAAAESAPVGLSTGVDGLADAIAEQTGLDPAPLPELPPAPESGIDLGPLTDLLARADAAALEVATRREAADAALAAVREQCPLPDGPATPTPDPSAEPTDTPSPTPGPTPSSGPAPDPTATPDPTVGPVPTVGPDPTATPDPTGTPDPTVTPDPTAAPQPTDTPEPTAAPDPTADPTAAPDPIADPTAAPDPTATADPTVTPTPDPSTTPGPTATPSPEPSSPAPDPEACVAALEASATAQMALDESQRAAGDLNAEGLGLLQALVGALNEAVTQVQAWAAGAVESLAAAWEAAATPQVVVVPAPPSAPVPGPSLPDASLGDSGTQTGTPVVQRSPIVSAEVALGKARRALEQATSDLENASLRTPVDGVVASLPFTVGSVASPTQRAVISTPGGIRVTMTIPASAFTSVQPGQTAQLRGSGGAQAQASVLTKNLVPTGTGAYPVTVVSTGADAEAFAPGTNATVEIEVSNATDVVVAPLTAVTRTGTSGMVRVLAGSDVVDVPVELGSVGDTRIEIISGVEVGDRLVVADAELPLPSLDW</sequence>